<reference evidence="3" key="1">
    <citation type="journal article" date="2011" name="Proc. Natl. Acad. Sci. U.S.A.">
        <title>Obligate biotrophy features unraveled by the genomic analysis of rust fungi.</title>
        <authorList>
            <person name="Duplessis S."/>
            <person name="Cuomo C.A."/>
            <person name="Lin Y.-C."/>
            <person name="Aerts A."/>
            <person name="Tisserant E."/>
            <person name="Veneault-Fourrey C."/>
            <person name="Joly D.L."/>
            <person name="Hacquard S."/>
            <person name="Amselem J."/>
            <person name="Cantarel B.L."/>
            <person name="Chiu R."/>
            <person name="Coutinho P.M."/>
            <person name="Feau N."/>
            <person name="Field M."/>
            <person name="Frey P."/>
            <person name="Gelhaye E."/>
            <person name="Goldberg J."/>
            <person name="Grabherr M.G."/>
            <person name="Kodira C.D."/>
            <person name="Kohler A."/>
            <person name="Kuees U."/>
            <person name="Lindquist E.A."/>
            <person name="Lucas S.M."/>
            <person name="Mago R."/>
            <person name="Mauceli E."/>
            <person name="Morin E."/>
            <person name="Murat C."/>
            <person name="Pangilinan J.L."/>
            <person name="Park R."/>
            <person name="Pearson M."/>
            <person name="Quesneville H."/>
            <person name="Rouhier N."/>
            <person name="Sakthikumar S."/>
            <person name="Salamov A.A."/>
            <person name="Schmutz J."/>
            <person name="Selles B."/>
            <person name="Shapiro H."/>
            <person name="Tanguay P."/>
            <person name="Tuskan G.A."/>
            <person name="Henrissat B."/>
            <person name="Van de Peer Y."/>
            <person name="Rouze P."/>
            <person name="Ellis J.G."/>
            <person name="Dodds P.N."/>
            <person name="Schein J.E."/>
            <person name="Zhong S."/>
            <person name="Hamelin R.C."/>
            <person name="Grigoriev I.V."/>
            <person name="Szabo L.J."/>
            <person name="Martin F."/>
        </authorList>
    </citation>
    <scope>NUCLEOTIDE SEQUENCE [LARGE SCALE GENOMIC DNA]</scope>
    <source>
        <strain evidence="3">98AG31 / pathotype 3-4-7</strain>
    </source>
</reference>
<dbReference type="InParanoid" id="F4RGV1"/>
<feature type="compositionally biased region" description="Acidic residues" evidence="1">
    <location>
        <begin position="230"/>
        <end position="263"/>
    </location>
</feature>
<dbReference type="VEuPathDB" id="FungiDB:MELLADRAFT_71499"/>
<evidence type="ECO:0000313" key="2">
    <source>
        <dbReference type="EMBL" id="EGG08203.1"/>
    </source>
</evidence>
<dbReference type="Proteomes" id="UP000001072">
    <property type="component" value="Unassembled WGS sequence"/>
</dbReference>
<dbReference type="KEGG" id="mlr:MELLADRAFT_71499"/>
<evidence type="ECO:0000256" key="1">
    <source>
        <dbReference type="SAM" id="MobiDB-lite"/>
    </source>
</evidence>
<gene>
    <name evidence="2" type="ORF">MELLADRAFT_71499</name>
</gene>
<dbReference type="OrthoDB" id="2507057at2759"/>
<evidence type="ECO:0000313" key="3">
    <source>
        <dbReference type="Proteomes" id="UP000001072"/>
    </source>
</evidence>
<protein>
    <submittedName>
        <fullName evidence="2">Uncharacterized protein</fullName>
    </submittedName>
</protein>
<dbReference type="AlphaFoldDB" id="F4RGV1"/>
<dbReference type="HOGENOM" id="CLU_785452_0_0_1"/>
<proteinExistence type="predicted"/>
<name>F4RGV1_MELLP</name>
<feature type="region of interest" description="Disordered" evidence="1">
    <location>
        <begin position="224"/>
        <end position="274"/>
    </location>
</feature>
<keyword evidence="3" id="KW-1185">Reference proteome</keyword>
<dbReference type="RefSeq" id="XP_007408401.1">
    <property type="nucleotide sequence ID" value="XM_007408339.1"/>
</dbReference>
<organism evidence="3">
    <name type="scientific">Melampsora larici-populina (strain 98AG31 / pathotype 3-4-7)</name>
    <name type="common">Poplar leaf rust fungus</name>
    <dbReference type="NCBI Taxonomy" id="747676"/>
    <lineage>
        <taxon>Eukaryota</taxon>
        <taxon>Fungi</taxon>
        <taxon>Dikarya</taxon>
        <taxon>Basidiomycota</taxon>
        <taxon>Pucciniomycotina</taxon>
        <taxon>Pucciniomycetes</taxon>
        <taxon>Pucciniales</taxon>
        <taxon>Melampsoraceae</taxon>
        <taxon>Melampsora</taxon>
    </lineage>
</organism>
<accession>F4RGV1</accession>
<dbReference type="EMBL" id="GL883101">
    <property type="protein sequence ID" value="EGG08203.1"/>
    <property type="molecule type" value="Genomic_DNA"/>
</dbReference>
<dbReference type="GeneID" id="18931839"/>
<sequence>MANHPSTTITPIHSNLSIDSFHQIKSSSSTPSPSPLPSCSTTTTTTFIKLTNSSNSKLPLVYKAQDDINRFQTDQDFINHILHADDQNRLEPFLDLDDHSIRSRSSCALLIREKLMSIWRLVDPRKPNRHRRFLERTKSKLKTSTFQQVHQLLLFNSMIETLNNYNETLKRFQNNSSKLHRCLIKWDKLKSKDQSFTSTSLEISLNLQRFMEHIHTYYPTSYLTLHPDPDQEEETEEEVETEEVETEEETQEEEEEVIADPEDPPTAPHSSTTTKKISLRAHLLIRFKLHQLRTNARKFNKQFRLHENEKMELKLMGNECIFKMVKDGKVLLEINDLLVKFILDLVILRKKSG</sequence>